<dbReference type="AlphaFoldDB" id="A0AAJ0ECQ1"/>
<gene>
    <name evidence="2" type="ORF">BDP81DRAFT_436582</name>
</gene>
<protein>
    <submittedName>
        <fullName evidence="2">Uncharacterized protein</fullName>
    </submittedName>
</protein>
<organism evidence="2 3">
    <name type="scientific">Colletotrichum phormii</name>
    <dbReference type="NCBI Taxonomy" id="359342"/>
    <lineage>
        <taxon>Eukaryota</taxon>
        <taxon>Fungi</taxon>
        <taxon>Dikarya</taxon>
        <taxon>Ascomycota</taxon>
        <taxon>Pezizomycotina</taxon>
        <taxon>Sordariomycetes</taxon>
        <taxon>Hypocreomycetidae</taxon>
        <taxon>Glomerellales</taxon>
        <taxon>Glomerellaceae</taxon>
        <taxon>Colletotrichum</taxon>
        <taxon>Colletotrichum acutatum species complex</taxon>
    </lineage>
</organism>
<comment type="caution">
    <text evidence="2">The sequence shown here is derived from an EMBL/GenBank/DDBJ whole genome shotgun (WGS) entry which is preliminary data.</text>
</comment>
<proteinExistence type="predicted"/>
<dbReference type="Proteomes" id="UP001243989">
    <property type="component" value="Unassembled WGS sequence"/>
</dbReference>
<dbReference type="GeneID" id="85476008"/>
<feature type="region of interest" description="Disordered" evidence="1">
    <location>
        <begin position="241"/>
        <end position="292"/>
    </location>
</feature>
<accession>A0AAJ0ECQ1</accession>
<feature type="region of interest" description="Disordered" evidence="1">
    <location>
        <begin position="125"/>
        <end position="216"/>
    </location>
</feature>
<keyword evidence="3" id="KW-1185">Reference proteome</keyword>
<reference evidence="2" key="1">
    <citation type="submission" date="2021-06" db="EMBL/GenBank/DDBJ databases">
        <title>Comparative genomics, transcriptomics and evolutionary studies reveal genomic signatures of adaptation to plant cell wall in hemibiotrophic fungi.</title>
        <authorList>
            <consortium name="DOE Joint Genome Institute"/>
            <person name="Baroncelli R."/>
            <person name="Diaz J.F."/>
            <person name="Benocci T."/>
            <person name="Peng M."/>
            <person name="Battaglia E."/>
            <person name="Haridas S."/>
            <person name="Andreopoulos W."/>
            <person name="Labutti K."/>
            <person name="Pangilinan J."/>
            <person name="Floch G.L."/>
            <person name="Makela M.R."/>
            <person name="Henrissat B."/>
            <person name="Grigoriev I.V."/>
            <person name="Crouch J.A."/>
            <person name="De Vries R.P."/>
            <person name="Sukno S.A."/>
            <person name="Thon M.R."/>
        </authorList>
    </citation>
    <scope>NUCLEOTIDE SEQUENCE</scope>
    <source>
        <strain evidence="2">CBS 102054</strain>
    </source>
</reference>
<feature type="compositionally biased region" description="Low complexity" evidence="1">
    <location>
        <begin position="162"/>
        <end position="174"/>
    </location>
</feature>
<evidence type="ECO:0000313" key="3">
    <source>
        <dbReference type="Proteomes" id="UP001243989"/>
    </source>
</evidence>
<feature type="region of interest" description="Disordered" evidence="1">
    <location>
        <begin position="320"/>
        <end position="348"/>
    </location>
</feature>
<dbReference type="RefSeq" id="XP_060440837.1">
    <property type="nucleotide sequence ID" value="XM_060591146.1"/>
</dbReference>
<evidence type="ECO:0000313" key="2">
    <source>
        <dbReference type="EMBL" id="KAK1624842.1"/>
    </source>
</evidence>
<sequence length="589" mass="66041">MANAINPTSIPPITQLREQLDYGDPHLPRCQGFYDSVRVFRKNFVTSQGWEGSTIHEWRIREHRTALAEMARAYLERHGNGQLYWPDDNTQGRANKLKYSTDGTRIKRIMQQLFWRLNLQQHRNDKYKKNKEKSSSVDRMTGRGLSHEDPIDVDIFEDGHEGSSVAGMPGSSSSTTFPESTIHPQHIDPSVIDPHLGEAQQSWPDQREVSSDPYRVPESPEIHVQNTCTPQNQHTLESISSAAPNDDRQFAPYADMGPPPKRPRLDKAKSAGTNIKATKKPRANKPPIDLRTHRTSPRKRIIRQPANSATPEQLLAFFNSAPSPEIDDDSVAPEPQPVADDVSPPGLQGRLNPLQATVETVTDEDISPNAYADKAVIQLRTETEMHQSQPEESCHTNEPSAPMQPIDAALDTPFAPHPTVPAAPQIDDPSALPEIVKSAEAVVQQPTIVNQPPKDAPVRQLEVDFVYRVVTSHPTRQSCTWEPEGSFRSKTLAELVEELSKLPTQFQWSELKCLLFRLEARNTAVQERVHNGREAGFESLKRILARFIRECIAETPPGESVSVFLEIEPLTTLDSVLKAAEVENIDFSW</sequence>
<evidence type="ECO:0000256" key="1">
    <source>
        <dbReference type="SAM" id="MobiDB-lite"/>
    </source>
</evidence>
<name>A0AAJ0ECQ1_9PEZI</name>
<dbReference type="EMBL" id="JAHMHQ010000022">
    <property type="protein sequence ID" value="KAK1624842.1"/>
    <property type="molecule type" value="Genomic_DNA"/>
</dbReference>